<comment type="subcellular location">
    <subcellularLocation>
        <location evidence="1">Cytoplasm</location>
    </subcellularLocation>
</comment>
<evidence type="ECO:0000313" key="7">
    <source>
        <dbReference type="Proteomes" id="UP001158045"/>
    </source>
</evidence>
<evidence type="ECO:0000256" key="4">
    <source>
        <dbReference type="ARBA" id="ARBA00023004"/>
    </source>
</evidence>
<dbReference type="Proteomes" id="UP001158045">
    <property type="component" value="Unassembled WGS sequence"/>
</dbReference>
<proteinExistence type="predicted"/>
<feature type="domain" description="Hemerythrin-like" evidence="5">
    <location>
        <begin position="89"/>
        <end position="226"/>
    </location>
</feature>
<dbReference type="PANTHER" id="PTHR36438">
    <property type="entry name" value="IRON-SULFUR CLUSTER REPAIR PROTEIN YTFE"/>
    <property type="match status" value="1"/>
</dbReference>
<dbReference type="InterPro" id="IPR012312">
    <property type="entry name" value="Hemerythrin-like"/>
</dbReference>
<comment type="caution">
    <text evidence="6">The sequence shown here is derived from an EMBL/GenBank/DDBJ whole genome shotgun (WGS) entry which is preliminary data.</text>
</comment>
<dbReference type="Gene3D" id="1.20.120.520">
    <property type="entry name" value="nmb1532 protein domain like"/>
    <property type="match status" value="1"/>
</dbReference>
<dbReference type="InterPro" id="IPR019903">
    <property type="entry name" value="RIC_family"/>
</dbReference>
<dbReference type="EMBL" id="JARYZI010000012">
    <property type="protein sequence ID" value="MDH8679408.1"/>
    <property type="molecule type" value="Genomic_DNA"/>
</dbReference>
<dbReference type="NCBIfam" id="TIGR03652">
    <property type="entry name" value="FeS_repair_RIC"/>
    <property type="match status" value="1"/>
</dbReference>
<reference evidence="6 7" key="1">
    <citation type="submission" date="2023-04" db="EMBL/GenBank/DDBJ databases">
        <title>Fusibacter bizertensis strain WBS, isolated from littoral bottom sediments of the Arctic seas - biochemical and genomic analysis.</title>
        <authorList>
            <person name="Brioukhanov A.L."/>
        </authorList>
    </citation>
    <scope>NUCLEOTIDE SEQUENCE [LARGE SCALE GENOMIC DNA]</scope>
    <source>
        <strain evidence="6 7">WBS</strain>
    </source>
</reference>
<dbReference type="RefSeq" id="WP_281095305.1">
    <property type="nucleotide sequence ID" value="NZ_JARYZI010000012.1"/>
</dbReference>
<evidence type="ECO:0000259" key="5">
    <source>
        <dbReference type="Pfam" id="PF01814"/>
    </source>
</evidence>
<evidence type="ECO:0000256" key="2">
    <source>
        <dbReference type="ARBA" id="ARBA00022490"/>
    </source>
</evidence>
<name>A0ABT6NGC2_9FIRM</name>
<accession>A0ABT6NGC2</accession>
<keyword evidence="3" id="KW-0479">Metal-binding</keyword>
<dbReference type="Pfam" id="PF04405">
    <property type="entry name" value="ScdA_N"/>
    <property type="match status" value="1"/>
</dbReference>
<evidence type="ECO:0000256" key="3">
    <source>
        <dbReference type="ARBA" id="ARBA00022723"/>
    </source>
</evidence>
<dbReference type="PANTHER" id="PTHR36438:SF1">
    <property type="entry name" value="IRON-SULFUR CLUSTER REPAIR PROTEIN YTFE"/>
    <property type="match status" value="1"/>
</dbReference>
<keyword evidence="4" id="KW-0408">Iron</keyword>
<evidence type="ECO:0000313" key="6">
    <source>
        <dbReference type="EMBL" id="MDH8679408.1"/>
    </source>
</evidence>
<protein>
    <submittedName>
        <fullName evidence="6">Iron-sulfur cluster repair di-iron protein</fullName>
    </submittedName>
</protein>
<dbReference type="Pfam" id="PF01814">
    <property type="entry name" value="Hemerythrin"/>
    <property type="match status" value="1"/>
</dbReference>
<keyword evidence="7" id="KW-1185">Reference proteome</keyword>
<gene>
    <name evidence="6" type="primary">ric</name>
    <name evidence="6" type="ORF">QE109_14715</name>
</gene>
<keyword evidence="2" id="KW-0963">Cytoplasm</keyword>
<sequence length="227" mass="25619">MQVTYQHLSQKSIGQVVTEHPELVKVFMEYEIDFCCGGDRSLEEAVRRDTDEIEALKEAVTVALAHAFQVPMNGRNIKLSSLSDAELIDKIINTHHAYLRGVLPEVSTLLFKLLNVHGTAHPELFEVHHIFGGLKTELESHMIKEEKQLFPALLNKQDGLADLIGVLEAEHDGAGDALHKLTEITDHFKVPKDGCKTYELAYAKLKELVADMYMHVHTENNILFKRV</sequence>
<evidence type="ECO:0000256" key="1">
    <source>
        <dbReference type="ARBA" id="ARBA00004496"/>
    </source>
</evidence>
<organism evidence="6 7">
    <name type="scientific">Fusibacter bizertensis</name>
    <dbReference type="NCBI Taxonomy" id="1488331"/>
    <lineage>
        <taxon>Bacteria</taxon>
        <taxon>Bacillati</taxon>
        <taxon>Bacillota</taxon>
        <taxon>Clostridia</taxon>
        <taxon>Eubacteriales</taxon>
        <taxon>Eubacteriales Family XII. Incertae Sedis</taxon>
        <taxon>Fusibacter</taxon>
    </lineage>
</organism>